<protein>
    <submittedName>
        <fullName evidence="2">Uncharacterized protein</fullName>
    </submittedName>
</protein>
<evidence type="ECO:0000256" key="1">
    <source>
        <dbReference type="SAM" id="MobiDB-lite"/>
    </source>
</evidence>
<organism evidence="2">
    <name type="scientific">Opuntia streptacantha</name>
    <name type="common">Prickly pear cactus</name>
    <name type="synonym">Opuntia cardona</name>
    <dbReference type="NCBI Taxonomy" id="393608"/>
    <lineage>
        <taxon>Eukaryota</taxon>
        <taxon>Viridiplantae</taxon>
        <taxon>Streptophyta</taxon>
        <taxon>Embryophyta</taxon>
        <taxon>Tracheophyta</taxon>
        <taxon>Spermatophyta</taxon>
        <taxon>Magnoliopsida</taxon>
        <taxon>eudicotyledons</taxon>
        <taxon>Gunneridae</taxon>
        <taxon>Pentapetalae</taxon>
        <taxon>Caryophyllales</taxon>
        <taxon>Cactineae</taxon>
        <taxon>Cactaceae</taxon>
        <taxon>Opuntioideae</taxon>
        <taxon>Opuntia</taxon>
    </lineage>
</organism>
<dbReference type="PANTHER" id="PTHR33735">
    <property type="entry name" value="EXPRESSED PROTEIN"/>
    <property type="match status" value="1"/>
</dbReference>
<feature type="region of interest" description="Disordered" evidence="1">
    <location>
        <begin position="77"/>
        <end position="99"/>
    </location>
</feature>
<name>A0A7C8ZZ14_OPUST</name>
<sequence length="230" mass="24944">MTLAMAMSTIFSATPTCSSSSSNNNNHRVLPAVRSASLKTLPMASESRFLGKNNHGLHYNLKSLSPSLLPRKQIGAANDSAQPAPPPPPTTPSNPPSTPFGRKGWIAGIVITLLLPFLKNKWGPLLLFKDKFDADLEKVEDVVETVEKVAEGVEKAAEDFTEMLPDGSRLKNAVNMVEHAAEKVAKDARLADAAIDEFQELEEKTETYVVSYSDKASKTNAEAKTHIEEA</sequence>
<proteinExistence type="predicted"/>
<evidence type="ECO:0000313" key="2">
    <source>
        <dbReference type="EMBL" id="MBA4655299.1"/>
    </source>
</evidence>
<dbReference type="PANTHER" id="PTHR33735:SF14">
    <property type="entry name" value="PHAGE CAPSID SCAFFOLDING PROTEIN (GPO) SERINE PEPTIDASE"/>
    <property type="match status" value="1"/>
</dbReference>
<reference evidence="2" key="2">
    <citation type="submission" date="2020-07" db="EMBL/GenBank/DDBJ databases">
        <authorList>
            <person name="Vera ALvarez R."/>
            <person name="Arias-Moreno D.M."/>
            <person name="Jimenez-Jacinto V."/>
            <person name="Jimenez-Bremont J.F."/>
            <person name="Swaminathan K."/>
            <person name="Moose S.P."/>
            <person name="Guerrero-Gonzalez M.L."/>
            <person name="Marino-Ramirez L."/>
            <person name="Landsman D."/>
            <person name="Rodriguez-Kessler M."/>
            <person name="Delgado-Sanchez P."/>
        </authorList>
    </citation>
    <scope>NUCLEOTIDE SEQUENCE</scope>
    <source>
        <tissue evidence="2">Cladode</tissue>
    </source>
</reference>
<accession>A0A7C8ZZ14</accession>
<dbReference type="EMBL" id="GISG01187273">
    <property type="protein sequence ID" value="MBA4655299.1"/>
    <property type="molecule type" value="Transcribed_RNA"/>
</dbReference>
<feature type="compositionally biased region" description="Pro residues" evidence="1">
    <location>
        <begin position="83"/>
        <end position="98"/>
    </location>
</feature>
<reference evidence="2" key="1">
    <citation type="journal article" date="2013" name="J. Plant Res.">
        <title>Effect of fungi and light on seed germination of three Opuntia species from semiarid lands of central Mexico.</title>
        <authorList>
            <person name="Delgado-Sanchez P."/>
            <person name="Jimenez-Bremont J.F."/>
            <person name="Guerrero-Gonzalez Mde L."/>
            <person name="Flores J."/>
        </authorList>
    </citation>
    <scope>NUCLEOTIDE SEQUENCE</scope>
    <source>
        <tissue evidence="2">Cladode</tissue>
    </source>
</reference>
<dbReference type="AlphaFoldDB" id="A0A7C8ZZ14"/>